<evidence type="ECO:0000313" key="2">
    <source>
        <dbReference type="Proteomes" id="UP000276133"/>
    </source>
</evidence>
<comment type="caution">
    <text evidence="1">The sequence shown here is derived from an EMBL/GenBank/DDBJ whole genome shotgun (WGS) entry which is preliminary data.</text>
</comment>
<accession>A0A3M7PQF5</accession>
<dbReference type="EMBL" id="REGN01009397">
    <property type="protein sequence ID" value="RNA01244.1"/>
    <property type="molecule type" value="Genomic_DNA"/>
</dbReference>
<name>A0A3M7PQF5_BRAPC</name>
<gene>
    <name evidence="1" type="ORF">BpHYR1_014019</name>
</gene>
<dbReference type="Proteomes" id="UP000276133">
    <property type="component" value="Unassembled WGS sequence"/>
</dbReference>
<evidence type="ECO:0000313" key="1">
    <source>
        <dbReference type="EMBL" id="RNA01244.1"/>
    </source>
</evidence>
<keyword evidence="2" id="KW-1185">Reference proteome</keyword>
<sequence length="86" mass="10344">MKKFVLRSFFICGEHLEIFLQKISADTNFVPSKLNLCTHSTKLLQRLNLDDTKFLSADTFCRTISRQIHFNYYQILHYFRLAFIRH</sequence>
<organism evidence="1 2">
    <name type="scientific">Brachionus plicatilis</name>
    <name type="common">Marine rotifer</name>
    <name type="synonym">Brachionus muelleri</name>
    <dbReference type="NCBI Taxonomy" id="10195"/>
    <lineage>
        <taxon>Eukaryota</taxon>
        <taxon>Metazoa</taxon>
        <taxon>Spiralia</taxon>
        <taxon>Gnathifera</taxon>
        <taxon>Rotifera</taxon>
        <taxon>Eurotatoria</taxon>
        <taxon>Monogononta</taxon>
        <taxon>Pseudotrocha</taxon>
        <taxon>Ploima</taxon>
        <taxon>Brachionidae</taxon>
        <taxon>Brachionus</taxon>
    </lineage>
</organism>
<protein>
    <submittedName>
        <fullName evidence="1">Uncharacterized protein</fullName>
    </submittedName>
</protein>
<dbReference type="AlphaFoldDB" id="A0A3M7PQF5"/>
<reference evidence="1 2" key="1">
    <citation type="journal article" date="2018" name="Sci. Rep.">
        <title>Genomic signatures of local adaptation to the degree of environmental predictability in rotifers.</title>
        <authorList>
            <person name="Franch-Gras L."/>
            <person name="Hahn C."/>
            <person name="Garcia-Roger E.M."/>
            <person name="Carmona M.J."/>
            <person name="Serra M."/>
            <person name="Gomez A."/>
        </authorList>
    </citation>
    <scope>NUCLEOTIDE SEQUENCE [LARGE SCALE GENOMIC DNA]</scope>
    <source>
        <strain evidence="1">HYR1</strain>
    </source>
</reference>
<proteinExistence type="predicted"/>